<dbReference type="PANTHER" id="PTHR12780">
    <property type="entry name" value="RNA POLYMERASE III DNA DIRECTED , 39KD SUBUNIT-RELATED"/>
    <property type="match status" value="1"/>
</dbReference>
<keyword evidence="7" id="KW-1185">Reference proteome</keyword>
<feature type="non-terminal residue" evidence="6">
    <location>
        <position position="267"/>
    </location>
</feature>
<keyword evidence="3" id="KW-0240">DNA-directed RNA polymerase</keyword>
<evidence type="ECO:0000256" key="4">
    <source>
        <dbReference type="ARBA" id="ARBA00023163"/>
    </source>
</evidence>
<dbReference type="STRING" id="983967.A0A1E4T7Y9"/>
<dbReference type="Proteomes" id="UP000094801">
    <property type="component" value="Unassembled WGS sequence"/>
</dbReference>
<proteinExistence type="inferred from homology"/>
<dbReference type="Gene3D" id="1.10.10.10">
    <property type="entry name" value="Winged helix-like DNA-binding domain superfamily/Winged helix DNA-binding domain"/>
    <property type="match status" value="1"/>
</dbReference>
<evidence type="ECO:0000313" key="6">
    <source>
        <dbReference type="EMBL" id="ODV87768.1"/>
    </source>
</evidence>
<dbReference type="InterPro" id="IPR016049">
    <property type="entry name" value="RNA_pol_Rpc34-like"/>
</dbReference>
<comment type="subcellular location">
    <subcellularLocation>
        <location evidence="1">Nucleus</location>
    </subcellularLocation>
</comment>
<evidence type="ECO:0000256" key="2">
    <source>
        <dbReference type="ARBA" id="ARBA00011038"/>
    </source>
</evidence>
<dbReference type="InterPro" id="IPR036388">
    <property type="entry name" value="WH-like_DNA-bd_sf"/>
</dbReference>
<dbReference type="GO" id="GO:0005654">
    <property type="term" value="C:nucleoplasm"/>
    <property type="evidence" value="ECO:0007669"/>
    <property type="project" value="UniProtKB-ARBA"/>
</dbReference>
<sequence length="267" mass="30774">NLSKQAREMHRMMLQEHQTSYSQEELIDMTSIKEIPELMKYIQELLNSGLIRILENKERKTLFQPISEYEAKKVKGMSNDEAMVYSYIEAANREGIWTKTIKAKTNLHQNVVARCLKSLESQSYIKSVKSVKYPQRKIYMLYHLSPSIEVTGGPWFTDSELDTDFIDSLLIVIWRFIASKSYPKCFNKNGLTNNLKQYSYSIDNNLNLPNLDDLSDFISKSGVTPVELSLSDIRSLCDVLIFDEKLDKVDELYKATWQSILEAGGGK</sequence>
<dbReference type="SUPFAM" id="SSF46785">
    <property type="entry name" value="Winged helix' DNA-binding domain"/>
    <property type="match status" value="1"/>
</dbReference>
<feature type="non-terminal residue" evidence="6">
    <location>
        <position position="1"/>
    </location>
</feature>
<evidence type="ECO:0008006" key="8">
    <source>
        <dbReference type="Google" id="ProtNLM"/>
    </source>
</evidence>
<dbReference type="InterPro" id="IPR036390">
    <property type="entry name" value="WH_DNA-bd_sf"/>
</dbReference>
<dbReference type="GO" id="GO:0005666">
    <property type="term" value="C:RNA polymerase III complex"/>
    <property type="evidence" value="ECO:0007669"/>
    <property type="project" value="InterPro"/>
</dbReference>
<gene>
    <name evidence="6" type="ORF">CANARDRAFT_189290</name>
</gene>
<keyword evidence="5" id="KW-0539">Nucleus</keyword>
<dbReference type="GO" id="GO:0006383">
    <property type="term" value="P:transcription by RNA polymerase III"/>
    <property type="evidence" value="ECO:0007669"/>
    <property type="project" value="InterPro"/>
</dbReference>
<dbReference type="PIRSF" id="PIRSF028763">
    <property type="entry name" value="RNA_pol_Rpc34"/>
    <property type="match status" value="1"/>
</dbReference>
<dbReference type="InterPro" id="IPR007832">
    <property type="entry name" value="RNA_pol_Rpc34"/>
</dbReference>
<keyword evidence="4" id="KW-0804">Transcription</keyword>
<protein>
    <recommendedName>
        <fullName evidence="8">RNA polymerase III subunit C6</fullName>
    </recommendedName>
</protein>
<evidence type="ECO:0000313" key="7">
    <source>
        <dbReference type="Proteomes" id="UP000094801"/>
    </source>
</evidence>
<dbReference type="OrthoDB" id="613763at2759"/>
<dbReference type="EMBL" id="KV453847">
    <property type="protein sequence ID" value="ODV87768.1"/>
    <property type="molecule type" value="Genomic_DNA"/>
</dbReference>
<accession>A0A1E4T7Y9</accession>
<reference evidence="7" key="1">
    <citation type="submission" date="2016-04" db="EMBL/GenBank/DDBJ databases">
        <title>Comparative genomics of biotechnologically important yeasts.</title>
        <authorList>
            <consortium name="DOE Joint Genome Institute"/>
            <person name="Riley R."/>
            <person name="Haridas S."/>
            <person name="Wolfe K.H."/>
            <person name="Lopes M.R."/>
            <person name="Hittinger C.T."/>
            <person name="Goker M."/>
            <person name="Salamov A."/>
            <person name="Wisecaver J."/>
            <person name="Long T.M."/>
            <person name="Aerts A.L."/>
            <person name="Barry K."/>
            <person name="Choi C."/>
            <person name="Clum A."/>
            <person name="Coughlan A.Y."/>
            <person name="Deshpande S."/>
            <person name="Douglass A.P."/>
            <person name="Hanson S.J."/>
            <person name="Klenk H.-P."/>
            <person name="Labutti K."/>
            <person name="Lapidus A."/>
            <person name="Lindquist E."/>
            <person name="Lipzen A."/>
            <person name="Meier-Kolthoff J.P."/>
            <person name="Ohm R.A."/>
            <person name="Otillar R.P."/>
            <person name="Pangilinan J."/>
            <person name="Peng Y."/>
            <person name="Rokas A."/>
            <person name="Rosa C.A."/>
            <person name="Scheuner C."/>
            <person name="Sibirny A.A."/>
            <person name="Slot J.C."/>
            <person name="Stielow J.B."/>
            <person name="Sun H."/>
            <person name="Kurtzman C.P."/>
            <person name="Blackwell M."/>
            <person name="Grigoriev I.V."/>
            <person name="Jeffries T.W."/>
        </authorList>
    </citation>
    <scope>NUCLEOTIDE SEQUENCE [LARGE SCALE GENOMIC DNA]</scope>
    <source>
        <strain evidence="7">NRRL YB-2248</strain>
    </source>
</reference>
<dbReference type="Pfam" id="PF05158">
    <property type="entry name" value="RNA_pol_Rpc34"/>
    <property type="match status" value="1"/>
</dbReference>
<dbReference type="AlphaFoldDB" id="A0A1E4T7Y9"/>
<dbReference type="GO" id="GO:0005737">
    <property type="term" value="C:cytoplasm"/>
    <property type="evidence" value="ECO:0007669"/>
    <property type="project" value="UniProtKB-ARBA"/>
</dbReference>
<comment type="similarity">
    <text evidence="2">Belongs to the eukaryotic RPC34/RPC39 RNA polymerase subunit family.</text>
</comment>
<evidence type="ECO:0000256" key="3">
    <source>
        <dbReference type="ARBA" id="ARBA00022478"/>
    </source>
</evidence>
<organism evidence="6 7">
    <name type="scientific">[Candida] arabinofermentans NRRL YB-2248</name>
    <dbReference type="NCBI Taxonomy" id="983967"/>
    <lineage>
        <taxon>Eukaryota</taxon>
        <taxon>Fungi</taxon>
        <taxon>Dikarya</taxon>
        <taxon>Ascomycota</taxon>
        <taxon>Saccharomycotina</taxon>
        <taxon>Pichiomycetes</taxon>
        <taxon>Pichiales</taxon>
        <taxon>Pichiaceae</taxon>
        <taxon>Ogataea</taxon>
        <taxon>Ogataea/Candida clade</taxon>
    </lineage>
</organism>
<evidence type="ECO:0000256" key="5">
    <source>
        <dbReference type="ARBA" id="ARBA00023242"/>
    </source>
</evidence>
<evidence type="ECO:0000256" key="1">
    <source>
        <dbReference type="ARBA" id="ARBA00004123"/>
    </source>
</evidence>
<dbReference type="FunFam" id="1.10.10.10:FF:000116">
    <property type="entry name" value="DNA-directed RNA polymerase III subunit RPC6"/>
    <property type="match status" value="1"/>
</dbReference>
<name>A0A1E4T7Y9_9ASCO</name>